<dbReference type="InterPro" id="IPR003339">
    <property type="entry name" value="ABC/ECF_trnsptr_transmembrane"/>
</dbReference>
<evidence type="ECO:0000256" key="5">
    <source>
        <dbReference type="ARBA" id="ARBA00023136"/>
    </source>
</evidence>
<name>A0A9D9I9M5_9SPIO</name>
<dbReference type="PANTHER" id="PTHR34857:SF2">
    <property type="entry name" value="SLL0384 PROTEIN"/>
    <property type="match status" value="1"/>
</dbReference>
<dbReference type="InterPro" id="IPR051611">
    <property type="entry name" value="ECF_transporter_component"/>
</dbReference>
<gene>
    <name evidence="7" type="ORF">IAA72_00685</name>
</gene>
<protein>
    <submittedName>
        <fullName evidence="7">Energy-coupling factor transporter transmembrane protein EcfT</fullName>
    </submittedName>
</protein>
<keyword evidence="2" id="KW-1003">Cell membrane</keyword>
<dbReference type="AlphaFoldDB" id="A0A9D9I9M5"/>
<reference evidence="7" key="1">
    <citation type="submission" date="2020-10" db="EMBL/GenBank/DDBJ databases">
        <authorList>
            <person name="Gilroy R."/>
        </authorList>
    </citation>
    <scope>NUCLEOTIDE SEQUENCE</scope>
    <source>
        <strain evidence="7">14700</strain>
    </source>
</reference>
<evidence type="ECO:0000256" key="6">
    <source>
        <dbReference type="SAM" id="Phobius"/>
    </source>
</evidence>
<feature type="transmembrane region" description="Helical" evidence="6">
    <location>
        <begin position="22"/>
        <end position="52"/>
    </location>
</feature>
<evidence type="ECO:0000313" key="8">
    <source>
        <dbReference type="Proteomes" id="UP000810292"/>
    </source>
</evidence>
<comment type="caution">
    <text evidence="7">The sequence shown here is derived from an EMBL/GenBank/DDBJ whole genome shotgun (WGS) entry which is preliminary data.</text>
</comment>
<dbReference type="GO" id="GO:0005886">
    <property type="term" value="C:plasma membrane"/>
    <property type="evidence" value="ECO:0007669"/>
    <property type="project" value="UniProtKB-ARBA"/>
</dbReference>
<organism evidence="7 8">
    <name type="scientific">Candidatus Ornithospirochaeta stercoravium</name>
    <dbReference type="NCBI Taxonomy" id="2840897"/>
    <lineage>
        <taxon>Bacteria</taxon>
        <taxon>Pseudomonadati</taxon>
        <taxon>Spirochaetota</taxon>
        <taxon>Spirochaetia</taxon>
        <taxon>Spirochaetales</taxon>
        <taxon>Spirochaetaceae</taxon>
        <taxon>Spirochaetaceae incertae sedis</taxon>
        <taxon>Candidatus Ornithospirochaeta</taxon>
    </lineage>
</organism>
<dbReference type="PANTHER" id="PTHR34857">
    <property type="entry name" value="SLL0384 PROTEIN"/>
    <property type="match status" value="1"/>
</dbReference>
<dbReference type="CDD" id="cd16914">
    <property type="entry name" value="EcfT"/>
    <property type="match status" value="1"/>
</dbReference>
<comment type="subcellular location">
    <subcellularLocation>
        <location evidence="1">Membrane</location>
        <topology evidence="1">Multi-pass membrane protein</topology>
    </subcellularLocation>
</comment>
<evidence type="ECO:0000313" key="7">
    <source>
        <dbReference type="EMBL" id="MBO8468285.1"/>
    </source>
</evidence>
<evidence type="ECO:0000256" key="4">
    <source>
        <dbReference type="ARBA" id="ARBA00022989"/>
    </source>
</evidence>
<evidence type="ECO:0000256" key="3">
    <source>
        <dbReference type="ARBA" id="ARBA00022692"/>
    </source>
</evidence>
<keyword evidence="4 6" id="KW-1133">Transmembrane helix</keyword>
<dbReference type="Pfam" id="PF02361">
    <property type="entry name" value="CbiQ"/>
    <property type="match status" value="1"/>
</dbReference>
<feature type="transmembrane region" description="Helical" evidence="6">
    <location>
        <begin position="226"/>
        <end position="243"/>
    </location>
</feature>
<reference evidence="7" key="2">
    <citation type="journal article" date="2021" name="PeerJ">
        <title>Extensive microbial diversity within the chicken gut microbiome revealed by metagenomics and culture.</title>
        <authorList>
            <person name="Gilroy R."/>
            <person name="Ravi A."/>
            <person name="Getino M."/>
            <person name="Pursley I."/>
            <person name="Horton D.L."/>
            <person name="Alikhan N.F."/>
            <person name="Baker D."/>
            <person name="Gharbi K."/>
            <person name="Hall N."/>
            <person name="Watson M."/>
            <person name="Adriaenssens E.M."/>
            <person name="Foster-Nyarko E."/>
            <person name="Jarju S."/>
            <person name="Secka A."/>
            <person name="Antonio M."/>
            <person name="Oren A."/>
            <person name="Chaudhuri R.R."/>
            <person name="La Ragione R."/>
            <person name="Hildebrand F."/>
            <person name="Pallen M.J."/>
        </authorList>
    </citation>
    <scope>NUCLEOTIDE SEQUENCE</scope>
    <source>
        <strain evidence="7">14700</strain>
    </source>
</reference>
<evidence type="ECO:0000256" key="1">
    <source>
        <dbReference type="ARBA" id="ARBA00004141"/>
    </source>
</evidence>
<keyword evidence="3 6" id="KW-0812">Transmembrane</keyword>
<proteinExistence type="predicted"/>
<evidence type="ECO:0000256" key="2">
    <source>
        <dbReference type="ARBA" id="ARBA00022475"/>
    </source>
</evidence>
<feature type="transmembrane region" description="Helical" evidence="6">
    <location>
        <begin position="102"/>
        <end position="125"/>
    </location>
</feature>
<sequence>MNISSYIYGTSFYHRFDVRPKLFFTFLFSALSFALSSYISVALVFLIPIAIMILSVGGKETWRCYSRLIPLFLIMILFIPLQNRDGNPLLVIHGFTIITAEGLWSVMKIISRLGGISGVLMLLLLTERNEDIIKGLRAFHLPYNAALAASMILRYIPYLGYLFSEIRASMSLRLEEGKRGYPVLPSITALVIAAIKMIPDTASALEERGFGRVKPAKDAIPHPSGYLIQWLFGAIIPLSLFLVR</sequence>
<dbReference type="EMBL" id="JADIMF010000012">
    <property type="protein sequence ID" value="MBO8468285.1"/>
    <property type="molecule type" value="Genomic_DNA"/>
</dbReference>
<feature type="transmembrane region" description="Helical" evidence="6">
    <location>
        <begin position="145"/>
        <end position="163"/>
    </location>
</feature>
<feature type="transmembrane region" description="Helical" evidence="6">
    <location>
        <begin position="64"/>
        <end position="82"/>
    </location>
</feature>
<accession>A0A9D9I9M5</accession>
<dbReference type="Proteomes" id="UP000810292">
    <property type="component" value="Unassembled WGS sequence"/>
</dbReference>
<keyword evidence="5 6" id="KW-0472">Membrane</keyword>